<evidence type="ECO:0000313" key="6">
    <source>
        <dbReference type="Proteomes" id="UP000694501"/>
    </source>
</evidence>
<dbReference type="Gene3D" id="3.40.30.120">
    <property type="match status" value="1"/>
</dbReference>
<dbReference type="PANTHER" id="PTHR43004">
    <property type="entry name" value="TRK SYSTEM POTASSIUM UPTAKE PROTEIN"/>
    <property type="match status" value="1"/>
</dbReference>
<keyword evidence="5" id="KW-0560">Oxidoreductase</keyword>
<dbReference type="GO" id="GO:0071949">
    <property type="term" value="F:FAD binding"/>
    <property type="evidence" value="ECO:0007669"/>
    <property type="project" value="InterPro"/>
</dbReference>
<dbReference type="Gene3D" id="3.30.9.10">
    <property type="entry name" value="D-Amino Acid Oxidase, subunit A, domain 2"/>
    <property type="match status" value="1"/>
</dbReference>
<dbReference type="Proteomes" id="UP000694501">
    <property type="component" value="Unassembled WGS sequence"/>
</dbReference>
<dbReference type="PRINTS" id="PR00420">
    <property type="entry name" value="RNGMNOXGNASE"/>
</dbReference>
<gene>
    <name evidence="5" type="ORF">JGS22_025325</name>
</gene>
<proteinExistence type="predicted"/>
<keyword evidence="3" id="KW-0274">FAD</keyword>
<comment type="cofactor">
    <cofactor evidence="1">
        <name>FAD</name>
        <dbReference type="ChEBI" id="CHEBI:57692"/>
    </cofactor>
</comment>
<dbReference type="Pfam" id="PF01494">
    <property type="entry name" value="FAD_binding_3"/>
    <property type="match status" value="1"/>
</dbReference>
<dbReference type="EMBL" id="JAELVF020000004">
    <property type="protein sequence ID" value="MBU7600851.1"/>
    <property type="molecule type" value="Genomic_DNA"/>
</dbReference>
<dbReference type="AlphaFoldDB" id="A0A949JIM6"/>
<protein>
    <submittedName>
        <fullName evidence="5">FAD-dependent monooxygenase</fullName>
    </submittedName>
</protein>
<accession>A0A949JIM6</accession>
<reference evidence="5" key="1">
    <citation type="submission" date="2021-06" db="EMBL/GenBank/DDBJ databases">
        <title>Sequencing of actinobacteria type strains.</title>
        <authorList>
            <person name="Nguyen G.-S."/>
            <person name="Wentzel A."/>
        </authorList>
    </citation>
    <scope>NUCLEOTIDE SEQUENCE</scope>
    <source>
        <strain evidence="5">P38-E01</strain>
    </source>
</reference>
<dbReference type="NCBIfam" id="NF004780">
    <property type="entry name" value="PRK06126.1"/>
    <property type="match status" value="1"/>
</dbReference>
<keyword evidence="2" id="KW-0285">Flavoprotein</keyword>
<feature type="domain" description="FAD-binding" evidence="4">
    <location>
        <begin position="8"/>
        <end position="363"/>
    </location>
</feature>
<evidence type="ECO:0000313" key="5">
    <source>
        <dbReference type="EMBL" id="MBU7600851.1"/>
    </source>
</evidence>
<dbReference type="InterPro" id="IPR002938">
    <property type="entry name" value="FAD-bd"/>
</dbReference>
<evidence type="ECO:0000256" key="1">
    <source>
        <dbReference type="ARBA" id="ARBA00001974"/>
    </source>
</evidence>
<organism evidence="5 6">
    <name type="scientific">Streptomyces tardus</name>
    <dbReference type="NCBI Taxonomy" id="2780544"/>
    <lineage>
        <taxon>Bacteria</taxon>
        <taxon>Bacillati</taxon>
        <taxon>Actinomycetota</taxon>
        <taxon>Actinomycetes</taxon>
        <taxon>Kitasatosporales</taxon>
        <taxon>Streptomycetaceae</taxon>
        <taxon>Streptomyces</taxon>
    </lineage>
</organism>
<keyword evidence="6" id="KW-1185">Reference proteome</keyword>
<dbReference type="InterPro" id="IPR050641">
    <property type="entry name" value="RIFMO-like"/>
</dbReference>
<dbReference type="PANTHER" id="PTHR43004:SF19">
    <property type="entry name" value="BINDING MONOOXYGENASE, PUTATIVE (JCVI)-RELATED"/>
    <property type="match status" value="1"/>
</dbReference>
<evidence type="ECO:0000259" key="4">
    <source>
        <dbReference type="Pfam" id="PF01494"/>
    </source>
</evidence>
<evidence type="ECO:0000256" key="2">
    <source>
        <dbReference type="ARBA" id="ARBA00022630"/>
    </source>
</evidence>
<sequence>MTRSDEWTDVLIVGGGPVGMALALDLKYRGIDCVIADAGNGEVRHPKVSTIGPRSMELFRRWGVADAVRNAGWPADHPLDIAWVTQVGGHEVFRYRRGTAADRPAFAHTPEPDQICPAHWLNPVLTKAVGVHPNGPLRLRTTVDDVTDGEDRVTATVTDHASGTTHTLHARYLVACDGASSPIRRSCGIDAPARHRKQIFRNILFRAPELAQQLGDRAALVYFLMLSTTLRFPLRSLNGSDLFNLVVGVDPDTIDDENSAGRADALSLVKDALAVDTPVELLSDGEWHLTHRVADRYRAGRVFLSGDAAHTLSPSGGFGLNTGIADAADLGWKLAATLRGWGGDHLLDTYDADRRPIAVQSLEEANANLERTMRREVPPEIHLDGPEGEQARAAMADRLRNSGAPREFDAPQIHFGLRYRSSAIVEDPRVPVREGKPDEDWRPGSEPGYRAAHAWWDDSTSTLDLFGRGYVLLGFGPDGAGGGAGGADGGGTAGLERAFAERGVPLAVHRSRAAGTTGGTDRDVLASLYERRWVLVRPDGHVAWRGDELPDEPGEFADTVRGHLPVA</sequence>
<comment type="caution">
    <text evidence="5">The sequence shown here is derived from an EMBL/GenBank/DDBJ whole genome shotgun (WGS) entry which is preliminary data.</text>
</comment>
<name>A0A949JIM6_9ACTN</name>
<evidence type="ECO:0000256" key="3">
    <source>
        <dbReference type="ARBA" id="ARBA00022827"/>
    </source>
</evidence>
<dbReference type="Pfam" id="PF21274">
    <property type="entry name" value="Rng_hyd_C"/>
    <property type="match status" value="1"/>
</dbReference>
<dbReference type="Gene3D" id="3.50.50.60">
    <property type="entry name" value="FAD/NAD(P)-binding domain"/>
    <property type="match status" value="1"/>
</dbReference>
<keyword evidence="5" id="KW-0503">Monooxygenase</keyword>
<dbReference type="InterPro" id="IPR036188">
    <property type="entry name" value="FAD/NAD-bd_sf"/>
</dbReference>
<dbReference type="GO" id="GO:0016709">
    <property type="term" value="F:oxidoreductase activity, acting on paired donors, with incorporation or reduction of molecular oxygen, NAD(P)H as one donor, and incorporation of one atom of oxygen"/>
    <property type="evidence" value="ECO:0007669"/>
    <property type="project" value="UniProtKB-ARBA"/>
</dbReference>
<dbReference type="SUPFAM" id="SSF51905">
    <property type="entry name" value="FAD/NAD(P)-binding domain"/>
    <property type="match status" value="1"/>
</dbReference>
<dbReference type="RefSeq" id="WP_211042937.1">
    <property type="nucleotide sequence ID" value="NZ_JAELVF020000004.1"/>
</dbReference>